<comment type="caution">
    <text evidence="2">The sequence shown here is derived from an EMBL/GenBank/DDBJ whole genome shotgun (WGS) entry which is preliminary data.</text>
</comment>
<gene>
    <name evidence="2" type="ORF">MVEN_00048000</name>
</gene>
<dbReference type="Proteomes" id="UP000620124">
    <property type="component" value="Unassembled WGS sequence"/>
</dbReference>
<dbReference type="EMBL" id="JACAZI010000001">
    <property type="protein sequence ID" value="KAF7371903.1"/>
    <property type="molecule type" value="Genomic_DNA"/>
</dbReference>
<organism evidence="2 3">
    <name type="scientific">Mycena venus</name>
    <dbReference type="NCBI Taxonomy" id="2733690"/>
    <lineage>
        <taxon>Eukaryota</taxon>
        <taxon>Fungi</taxon>
        <taxon>Dikarya</taxon>
        <taxon>Basidiomycota</taxon>
        <taxon>Agaricomycotina</taxon>
        <taxon>Agaricomycetes</taxon>
        <taxon>Agaricomycetidae</taxon>
        <taxon>Agaricales</taxon>
        <taxon>Marasmiineae</taxon>
        <taxon>Mycenaceae</taxon>
        <taxon>Mycena</taxon>
    </lineage>
</organism>
<sequence>MYFATANCFLRLSRLLCSALALAGLYGSSLSGSSSLWDFLVYLVFGSFWICLRYYEGVLCLVLSCVVGGDSLPKYVSNSYSEVNRSSWHETENTLSFAVDAVAGTAIKRDEEAAALAAAENEVEATR</sequence>
<accession>A0A8H6Z3Z6</accession>
<keyword evidence="1" id="KW-0812">Transmembrane</keyword>
<keyword evidence="1" id="KW-1133">Transmembrane helix</keyword>
<feature type="transmembrane region" description="Helical" evidence="1">
    <location>
        <begin position="41"/>
        <end position="67"/>
    </location>
</feature>
<keyword evidence="3" id="KW-1185">Reference proteome</keyword>
<evidence type="ECO:0000256" key="1">
    <source>
        <dbReference type="SAM" id="Phobius"/>
    </source>
</evidence>
<keyword evidence="1" id="KW-0472">Membrane</keyword>
<reference evidence="2" key="1">
    <citation type="submission" date="2020-05" db="EMBL/GenBank/DDBJ databases">
        <title>Mycena genomes resolve the evolution of fungal bioluminescence.</title>
        <authorList>
            <person name="Tsai I.J."/>
        </authorList>
    </citation>
    <scope>NUCLEOTIDE SEQUENCE</scope>
    <source>
        <strain evidence="2">CCC161011</strain>
    </source>
</reference>
<protein>
    <submittedName>
        <fullName evidence="2">Uncharacterized protein</fullName>
    </submittedName>
</protein>
<evidence type="ECO:0000313" key="2">
    <source>
        <dbReference type="EMBL" id="KAF7371903.1"/>
    </source>
</evidence>
<name>A0A8H6Z3Z6_9AGAR</name>
<evidence type="ECO:0000313" key="3">
    <source>
        <dbReference type="Proteomes" id="UP000620124"/>
    </source>
</evidence>
<proteinExistence type="predicted"/>
<dbReference type="AlphaFoldDB" id="A0A8H6Z3Z6"/>